<dbReference type="AlphaFoldDB" id="L0AVA0"/>
<sequence length="396" mass="43183">MGGKVSTLELTLNVEGKCGENGNKKCNCDNSGKFVAEKKTDDPVKGFTKYAHSVTSGTFTLDGTLGGGGKIKVGGVIQSSIENVTEVAVYYWSHLDNKDETTPLLLEVKYGGTTIYYVSSGSSNDWIYHGILQGPALEQKLDDLNCQHNSAVTIDLSKGLSNSQTKYCCSGNHTDGTHNRITVTSTQVRCNKQDHISTHLTYYKHETNLGNGVQLAAIKYNDSTGQRKRLKLGSLILPTKQSVKVAVYAFYCKDSVPKLIYVEGRDPNVTGWYKKPNSRDNNSGDEQWIEVLSVFLSITPKDLSSSIDHDEYNNLVTALNKFTGCTSYKQCPTTPVPAESGKTERSTGGLLELPIATSLWSTFGVSSGPLAGAGGLTGFGWWMFKRSKGDPWVRQI</sequence>
<dbReference type="EMBL" id="CP001669">
    <property type="protein sequence ID" value="AFZ79465.1"/>
    <property type="molecule type" value="Genomic_DNA"/>
</dbReference>
<reference evidence="1 2" key="1">
    <citation type="journal article" date="2012" name="BMC Genomics">
        <title>Comparative genomic analysis and phylogenetic position of Theileria equi.</title>
        <authorList>
            <person name="Kappmeyer L.S."/>
            <person name="Thiagarajan M."/>
            <person name="Herndon D.R."/>
            <person name="Ramsay J.D."/>
            <person name="Caler E."/>
            <person name="Djikeng A."/>
            <person name="Gillespie J.J."/>
            <person name="Lau A.O."/>
            <person name="Roalson E.H."/>
            <person name="Silva J.C."/>
            <person name="Silva M.G."/>
            <person name="Suarez C.E."/>
            <person name="Ueti M.W."/>
            <person name="Nene V.M."/>
            <person name="Mealey R.H."/>
            <person name="Knowles D.P."/>
            <person name="Brayton K.A."/>
        </authorList>
    </citation>
    <scope>NUCLEOTIDE SEQUENCE [LARGE SCALE GENOMIC DNA]</scope>
    <source>
        <strain evidence="1 2">WA</strain>
    </source>
</reference>
<dbReference type="VEuPathDB" id="PiroplasmaDB:BEWA_023140"/>
<evidence type="ECO:0000313" key="2">
    <source>
        <dbReference type="Proteomes" id="UP000031512"/>
    </source>
</evidence>
<dbReference type="KEGG" id="beq:BEWA_023140"/>
<organism evidence="1 2">
    <name type="scientific">Theileria equi strain WA</name>
    <dbReference type="NCBI Taxonomy" id="1537102"/>
    <lineage>
        <taxon>Eukaryota</taxon>
        <taxon>Sar</taxon>
        <taxon>Alveolata</taxon>
        <taxon>Apicomplexa</taxon>
        <taxon>Aconoidasida</taxon>
        <taxon>Piroplasmida</taxon>
        <taxon>Theileriidae</taxon>
        <taxon>Theileria</taxon>
    </lineage>
</organism>
<name>L0AVA0_THEEQ</name>
<gene>
    <name evidence="1" type="ORF">BEWA_023140</name>
</gene>
<accession>L0AVA0</accession>
<protein>
    <submittedName>
        <fullName evidence="1">Uncharacterized protein</fullName>
    </submittedName>
</protein>
<keyword evidence="2" id="KW-1185">Reference proteome</keyword>
<proteinExistence type="predicted"/>
<dbReference type="Proteomes" id="UP000031512">
    <property type="component" value="Chromosome 1"/>
</dbReference>
<dbReference type="RefSeq" id="XP_004829131.1">
    <property type="nucleotide sequence ID" value="XM_004829074.1"/>
</dbReference>
<dbReference type="GeneID" id="15806219"/>
<evidence type="ECO:0000313" key="1">
    <source>
        <dbReference type="EMBL" id="AFZ79465.1"/>
    </source>
</evidence>